<dbReference type="Proteomes" id="UP000318055">
    <property type="component" value="Chromosome"/>
</dbReference>
<dbReference type="KEGG" id="ssua:FPZ54_04120"/>
<keyword evidence="3" id="KW-1185">Reference proteome</keyword>
<accession>A0A518RCV3</accession>
<reference evidence="2 3" key="1">
    <citation type="submission" date="2019-07" db="EMBL/GenBank/DDBJ databases">
        <title>Sphingomonas alkalisoli sp. nov., isolated from rhizosphere soil of Suaedae salsa.</title>
        <authorList>
            <person name="Zhang H."/>
            <person name="Xu L."/>
            <person name="Zhang J.-X."/>
            <person name="Sun J.-Q."/>
        </authorList>
    </citation>
    <scope>NUCLEOTIDE SEQUENCE [LARGE SCALE GENOMIC DNA]</scope>
    <source>
        <strain evidence="2 3">XS-10</strain>
    </source>
</reference>
<evidence type="ECO:0000256" key="1">
    <source>
        <dbReference type="SAM" id="SignalP"/>
    </source>
</evidence>
<evidence type="ECO:0000313" key="3">
    <source>
        <dbReference type="Proteomes" id="UP000318055"/>
    </source>
</evidence>
<evidence type="ECO:0000313" key="2">
    <source>
        <dbReference type="EMBL" id="QDX25293.1"/>
    </source>
</evidence>
<keyword evidence="1" id="KW-0732">Signal</keyword>
<sequence>MRGWPAWVLALATPAVAQTAPPGPPPPGCTAPEFRQFDFWVGYWDVYPTGQDQLVAQSRIEKLYNGCVIRENWMPLNGQTGGSLNTWVASAKQWRQLWTDSSASWAEFRGGYDGKAMVLTGTGLAPNGALTRMTYSRGTDGAVRQLGENSADGGKTWMPSFDFTYRPAKEAK</sequence>
<name>A0A518RCV3_9SPHN</name>
<gene>
    <name evidence="2" type="ORF">FPZ54_04120</name>
</gene>
<feature type="signal peptide" evidence="1">
    <location>
        <begin position="1"/>
        <end position="17"/>
    </location>
</feature>
<feature type="chain" id="PRO_5022044807" description="DUF1579 domain-containing protein" evidence="1">
    <location>
        <begin position="18"/>
        <end position="172"/>
    </location>
</feature>
<dbReference type="OrthoDB" id="8902597at2"/>
<organism evidence="2 3">
    <name type="scientific">Sphingomonas suaedae</name>
    <dbReference type="NCBI Taxonomy" id="2599297"/>
    <lineage>
        <taxon>Bacteria</taxon>
        <taxon>Pseudomonadati</taxon>
        <taxon>Pseudomonadota</taxon>
        <taxon>Alphaproteobacteria</taxon>
        <taxon>Sphingomonadales</taxon>
        <taxon>Sphingomonadaceae</taxon>
        <taxon>Sphingomonas</taxon>
    </lineage>
</organism>
<dbReference type="EMBL" id="CP042239">
    <property type="protein sequence ID" value="QDX25293.1"/>
    <property type="molecule type" value="Genomic_DNA"/>
</dbReference>
<proteinExistence type="predicted"/>
<protein>
    <recommendedName>
        <fullName evidence="4">DUF1579 domain-containing protein</fullName>
    </recommendedName>
</protein>
<dbReference type="AlphaFoldDB" id="A0A518RCV3"/>
<evidence type="ECO:0008006" key="4">
    <source>
        <dbReference type="Google" id="ProtNLM"/>
    </source>
</evidence>